<reference evidence="2" key="2">
    <citation type="submission" date="2021-04" db="EMBL/GenBank/DDBJ databases">
        <authorList>
            <person name="Gilroy R."/>
        </authorList>
    </citation>
    <scope>NUCLEOTIDE SEQUENCE</scope>
    <source>
        <strain evidence="2">CHK187-11901</strain>
    </source>
</reference>
<dbReference type="InterPro" id="IPR050624">
    <property type="entry name" value="HTH-type_Tx_Regulator"/>
</dbReference>
<dbReference type="PANTHER" id="PTHR43479">
    <property type="entry name" value="ACREF/ENVCD OPERON REPRESSOR-RELATED"/>
    <property type="match status" value="1"/>
</dbReference>
<name>A0A9D2NS08_9FIRM</name>
<reference evidence="2" key="1">
    <citation type="journal article" date="2021" name="PeerJ">
        <title>Extensive microbial diversity within the chicken gut microbiome revealed by metagenomics and culture.</title>
        <authorList>
            <person name="Gilroy R."/>
            <person name="Ravi A."/>
            <person name="Getino M."/>
            <person name="Pursley I."/>
            <person name="Horton D.L."/>
            <person name="Alikhan N.F."/>
            <person name="Baker D."/>
            <person name="Gharbi K."/>
            <person name="Hall N."/>
            <person name="Watson M."/>
            <person name="Adriaenssens E.M."/>
            <person name="Foster-Nyarko E."/>
            <person name="Jarju S."/>
            <person name="Secka A."/>
            <person name="Antonio M."/>
            <person name="Oren A."/>
            <person name="Chaudhuri R.R."/>
            <person name="La Ragione R."/>
            <person name="Hildebrand F."/>
            <person name="Pallen M.J."/>
        </authorList>
    </citation>
    <scope>NUCLEOTIDE SEQUENCE</scope>
    <source>
        <strain evidence="2">CHK187-11901</strain>
    </source>
</reference>
<evidence type="ECO:0000313" key="2">
    <source>
        <dbReference type="EMBL" id="HJC35673.1"/>
    </source>
</evidence>
<protein>
    <submittedName>
        <fullName evidence="2">TetR/AcrR family transcriptional regulator</fullName>
    </submittedName>
</protein>
<dbReference type="Proteomes" id="UP000823896">
    <property type="component" value="Unassembled WGS sequence"/>
</dbReference>
<dbReference type="InterPro" id="IPR039532">
    <property type="entry name" value="TetR_C_Firmicutes"/>
</dbReference>
<comment type="caution">
    <text evidence="2">The sequence shown here is derived from an EMBL/GenBank/DDBJ whole genome shotgun (WGS) entry which is preliminary data.</text>
</comment>
<organism evidence="2 3">
    <name type="scientific">Candidatus Merdibacter merdavium</name>
    <dbReference type="NCBI Taxonomy" id="2838692"/>
    <lineage>
        <taxon>Bacteria</taxon>
        <taxon>Bacillati</taxon>
        <taxon>Bacillota</taxon>
        <taxon>Erysipelotrichia</taxon>
        <taxon>Erysipelotrichales</taxon>
        <taxon>Erysipelotrichaceae</taxon>
        <taxon>Merdibacter</taxon>
    </lineage>
</organism>
<dbReference type="PANTHER" id="PTHR43479:SF11">
    <property type="entry name" value="ACREF_ENVCD OPERON REPRESSOR-RELATED"/>
    <property type="match status" value="1"/>
</dbReference>
<proteinExistence type="predicted"/>
<sequence length="178" mass="20772">MPKKTYQCSIETRNQILQKVHDEASQRNAVPSIKEICILCGLSRGTFYLYFPSMEAAVSVLAKEHGETLRRQVRAYQQDLLKQKLLPRALSIFQWLKEDLAFYRFMILKQRDTELYQALSDCVERLFIKEGEEIRRHFLLGGILGVILSWLAQEQPSGPYVISAQLEELYQKLQTEKM</sequence>
<dbReference type="SUPFAM" id="SSF46689">
    <property type="entry name" value="Homeodomain-like"/>
    <property type="match status" value="1"/>
</dbReference>
<accession>A0A9D2NS08</accession>
<feature type="domain" description="Transcriptional regulator TetR C-terminal Firmicutes type" evidence="1">
    <location>
        <begin position="88"/>
        <end position="170"/>
    </location>
</feature>
<dbReference type="Pfam" id="PF14278">
    <property type="entry name" value="TetR_C_8"/>
    <property type="match status" value="1"/>
</dbReference>
<dbReference type="AlphaFoldDB" id="A0A9D2NS08"/>
<gene>
    <name evidence="2" type="ORF">H9702_00885</name>
</gene>
<dbReference type="InterPro" id="IPR009057">
    <property type="entry name" value="Homeodomain-like_sf"/>
</dbReference>
<dbReference type="EMBL" id="DWWM01000005">
    <property type="protein sequence ID" value="HJC35673.1"/>
    <property type="molecule type" value="Genomic_DNA"/>
</dbReference>
<evidence type="ECO:0000259" key="1">
    <source>
        <dbReference type="Pfam" id="PF14278"/>
    </source>
</evidence>
<dbReference type="Gene3D" id="1.10.357.10">
    <property type="entry name" value="Tetracycline Repressor, domain 2"/>
    <property type="match status" value="1"/>
</dbReference>
<evidence type="ECO:0000313" key="3">
    <source>
        <dbReference type="Proteomes" id="UP000823896"/>
    </source>
</evidence>